<reference evidence="4" key="1">
    <citation type="journal article" date="2019" name="Int. J. Syst. Evol. Microbiol.">
        <title>The Global Catalogue of Microorganisms (GCM) 10K type strain sequencing project: providing services to taxonomists for standard genome sequencing and annotation.</title>
        <authorList>
            <consortium name="The Broad Institute Genomics Platform"/>
            <consortium name="The Broad Institute Genome Sequencing Center for Infectious Disease"/>
            <person name="Wu L."/>
            <person name="Ma J."/>
        </authorList>
    </citation>
    <scope>NUCLEOTIDE SEQUENCE [LARGE SCALE GENOMIC DNA]</scope>
    <source>
        <strain evidence="4">2902at01</strain>
    </source>
</reference>
<dbReference type="RefSeq" id="WP_377541929.1">
    <property type="nucleotide sequence ID" value="NZ_JBHSBN010000002.1"/>
</dbReference>
<evidence type="ECO:0000313" key="4">
    <source>
        <dbReference type="Proteomes" id="UP001595868"/>
    </source>
</evidence>
<organism evidence="3 4">
    <name type="scientific">Micromonospora zhanjiangensis</name>
    <dbReference type="NCBI Taxonomy" id="1522057"/>
    <lineage>
        <taxon>Bacteria</taxon>
        <taxon>Bacillati</taxon>
        <taxon>Actinomycetota</taxon>
        <taxon>Actinomycetes</taxon>
        <taxon>Micromonosporales</taxon>
        <taxon>Micromonosporaceae</taxon>
        <taxon>Micromonospora</taxon>
    </lineage>
</organism>
<dbReference type="InterPro" id="IPR029044">
    <property type="entry name" value="Nucleotide-diphossugar_trans"/>
</dbReference>
<evidence type="ECO:0000313" key="3">
    <source>
        <dbReference type="EMBL" id="MFC4104939.1"/>
    </source>
</evidence>
<dbReference type="PANTHER" id="PTHR48090:SF7">
    <property type="entry name" value="RFBJ PROTEIN"/>
    <property type="match status" value="1"/>
</dbReference>
<comment type="caution">
    <text evidence="3">The sequence shown here is derived from an EMBL/GenBank/DDBJ whole genome shotgun (WGS) entry which is preliminary data.</text>
</comment>
<keyword evidence="4" id="KW-1185">Reference proteome</keyword>
<dbReference type="EMBL" id="JBHSBN010000002">
    <property type="protein sequence ID" value="MFC4104939.1"/>
    <property type="molecule type" value="Genomic_DNA"/>
</dbReference>
<comment type="similarity">
    <text evidence="1">Belongs to the glycosyltransferase 2 family.</text>
</comment>
<protein>
    <submittedName>
        <fullName evidence="3">Glycosyltransferase family 2 protein</fullName>
    </submittedName>
</protein>
<dbReference type="CDD" id="cd04179">
    <property type="entry name" value="DPM_DPG-synthase_like"/>
    <property type="match status" value="1"/>
</dbReference>
<dbReference type="Pfam" id="PF00535">
    <property type="entry name" value="Glycos_transf_2"/>
    <property type="match status" value="1"/>
</dbReference>
<accession>A0ABV8KG22</accession>
<sequence length="218" mass="22529">MANRIDVVLPCLDEAAALPAVLAALPDGYRPIVVDNGSTDGSPEVAAAHGAYVVRESRRGYGAAVHSGLEAADGDIVCVLDADGSLDPRALPGLVEPVSAGRAELAVGRRVPTAPGAWPWHARAGNAVLAALLRRRGVPVRDIGPVRAARRADLLALGVTDRAFGYPLELLLRAGAAGWRIAELDVGYGPRAAGTRSKVSGTVRGTLRAARDMAGVLR</sequence>
<evidence type="ECO:0000259" key="2">
    <source>
        <dbReference type="Pfam" id="PF00535"/>
    </source>
</evidence>
<evidence type="ECO:0000256" key="1">
    <source>
        <dbReference type="ARBA" id="ARBA00006739"/>
    </source>
</evidence>
<dbReference type="InterPro" id="IPR001173">
    <property type="entry name" value="Glyco_trans_2-like"/>
</dbReference>
<dbReference type="Gene3D" id="3.90.550.10">
    <property type="entry name" value="Spore Coat Polysaccharide Biosynthesis Protein SpsA, Chain A"/>
    <property type="match status" value="1"/>
</dbReference>
<gene>
    <name evidence="3" type="ORF">ACFOX0_03155</name>
</gene>
<name>A0ABV8KG22_9ACTN</name>
<feature type="domain" description="Glycosyltransferase 2-like" evidence="2">
    <location>
        <begin position="7"/>
        <end position="123"/>
    </location>
</feature>
<dbReference type="PANTHER" id="PTHR48090">
    <property type="entry name" value="UNDECAPRENYL-PHOSPHATE 4-DEOXY-4-FORMAMIDO-L-ARABINOSE TRANSFERASE-RELATED"/>
    <property type="match status" value="1"/>
</dbReference>
<dbReference type="Proteomes" id="UP001595868">
    <property type="component" value="Unassembled WGS sequence"/>
</dbReference>
<dbReference type="SUPFAM" id="SSF53448">
    <property type="entry name" value="Nucleotide-diphospho-sugar transferases"/>
    <property type="match status" value="1"/>
</dbReference>
<dbReference type="InterPro" id="IPR050256">
    <property type="entry name" value="Glycosyltransferase_2"/>
</dbReference>
<proteinExistence type="inferred from homology"/>